<dbReference type="SMART" id="SM00387">
    <property type="entry name" value="HATPase_c"/>
    <property type="match status" value="1"/>
</dbReference>
<sequence>MRPAGAGAAARAMPPGGWLALALFYGLAVVALVTALAASQPRLGLQLRWSDAAGGAQVLQASGPAAAIAAGTVLTGVQGEGGRMAFTAHDFVQEPAAGLKTFREYDEMLARQDRLAALQAGPGLGFIDSQGQVHPVQPEPVRHLLLLPVEFWVQVAVGFFAWLISAGVWIFRRREASARYLLLSGWSTLLFAPFAAVYSTRELALPAQQFRWLCDLNFYGGCIYVATMVALLWYYPRRLGRLALGPLLLGLYTLWWLAQELRLVDSMLMGRRSLVFAGFAATLALAVVQWRATRRDPVARAALQWFLLSWLLGSGIFAALNFVPQIFGISMAALQGYSFLLFLLVYGGLAFGILRFRLFELGEWWFRILLWVAGAFLFFALDLFLLLMLHLSPTVSLSLALLICGFVWLPLRGWLWGRLVERSRPPQQELFRRVLDISLAASAQERLARWRGLLRSMFDPLQMDEQAAPAARAVIVDDGLALVLPAAGPGPGLVLRYPGGGGRLFAPRDLALAEEVLDMLRYADGSRDAYNQGAQEERARIARDLHDDLGSRLLSSLHQTGVEQTRQVIQQAINEMCTIVNGLTGTRMPLASVIAELRHETSRRLEAAGLALEWPLHDDNDGVVLGYGSYRNYMAILRELVSNVLRHAGARCVFVDIRCEGGELLTTVRDDGGGLDGARGTGHGLANLRSRAAELGGHIRFDSGPQGTLARVVLPLPLPRIGAAR</sequence>
<dbReference type="EMBL" id="JALGBI010000003">
    <property type="protein sequence ID" value="MCJ0765602.1"/>
    <property type="molecule type" value="Genomic_DNA"/>
</dbReference>
<dbReference type="InterPro" id="IPR005467">
    <property type="entry name" value="His_kinase_dom"/>
</dbReference>
<dbReference type="PANTHER" id="PTHR24421:SF10">
    <property type="entry name" value="NITRATE_NITRITE SENSOR PROTEIN NARQ"/>
    <property type="match status" value="1"/>
</dbReference>
<feature type="transmembrane region" description="Helical" evidence="6">
    <location>
        <begin position="336"/>
        <end position="356"/>
    </location>
</feature>
<dbReference type="AlphaFoldDB" id="A0A9X1W0T7"/>
<evidence type="ECO:0000256" key="6">
    <source>
        <dbReference type="SAM" id="Phobius"/>
    </source>
</evidence>
<keyword evidence="6" id="KW-0472">Membrane</keyword>
<organism evidence="8 9">
    <name type="scientific">Variovorax terrae</name>
    <dbReference type="NCBI Taxonomy" id="2923278"/>
    <lineage>
        <taxon>Bacteria</taxon>
        <taxon>Pseudomonadati</taxon>
        <taxon>Pseudomonadota</taxon>
        <taxon>Betaproteobacteria</taxon>
        <taxon>Burkholderiales</taxon>
        <taxon>Comamonadaceae</taxon>
        <taxon>Variovorax</taxon>
    </lineage>
</organism>
<keyword evidence="6" id="KW-1133">Transmembrane helix</keyword>
<dbReference type="EC" id="2.7.13.3" evidence="2"/>
<keyword evidence="4" id="KW-0418">Kinase</keyword>
<evidence type="ECO:0000256" key="4">
    <source>
        <dbReference type="ARBA" id="ARBA00022777"/>
    </source>
</evidence>
<keyword evidence="6" id="KW-0812">Transmembrane</keyword>
<dbReference type="Pfam" id="PF02518">
    <property type="entry name" value="HATPase_c"/>
    <property type="match status" value="1"/>
</dbReference>
<dbReference type="Gene3D" id="3.30.565.10">
    <property type="entry name" value="Histidine kinase-like ATPase, C-terminal domain"/>
    <property type="match status" value="1"/>
</dbReference>
<dbReference type="PANTHER" id="PTHR24421">
    <property type="entry name" value="NITRATE/NITRITE SENSOR PROTEIN NARX-RELATED"/>
    <property type="match status" value="1"/>
</dbReference>
<dbReference type="Gene3D" id="1.20.5.1930">
    <property type="match status" value="1"/>
</dbReference>
<evidence type="ECO:0000256" key="5">
    <source>
        <dbReference type="ARBA" id="ARBA00023012"/>
    </source>
</evidence>
<evidence type="ECO:0000313" key="8">
    <source>
        <dbReference type="EMBL" id="MCJ0765602.1"/>
    </source>
</evidence>
<dbReference type="InterPro" id="IPR003594">
    <property type="entry name" value="HATPase_dom"/>
</dbReference>
<feature type="transmembrane region" description="Helical" evidence="6">
    <location>
        <begin position="242"/>
        <end position="258"/>
    </location>
</feature>
<dbReference type="CDD" id="cd16917">
    <property type="entry name" value="HATPase_UhpB-NarQ-NarX-like"/>
    <property type="match status" value="1"/>
</dbReference>
<feature type="domain" description="Histidine kinase" evidence="7">
    <location>
        <begin position="540"/>
        <end position="718"/>
    </location>
</feature>
<feature type="transmembrane region" description="Helical" evidence="6">
    <location>
        <begin position="178"/>
        <end position="198"/>
    </location>
</feature>
<proteinExistence type="predicted"/>
<feature type="transmembrane region" description="Helical" evidence="6">
    <location>
        <begin position="218"/>
        <end position="235"/>
    </location>
</feature>
<keyword evidence="3" id="KW-0808">Transferase</keyword>
<feature type="transmembrane region" description="Helical" evidence="6">
    <location>
        <begin position="270"/>
        <end position="290"/>
    </location>
</feature>
<reference evidence="8" key="1">
    <citation type="submission" date="2022-03" db="EMBL/GenBank/DDBJ databases">
        <authorList>
            <person name="Woo C.Y."/>
        </authorList>
    </citation>
    <scope>NUCLEOTIDE SEQUENCE</scope>
    <source>
        <strain evidence="8">CYS-02</strain>
    </source>
</reference>
<comment type="caution">
    <text evidence="8">The sequence shown here is derived from an EMBL/GenBank/DDBJ whole genome shotgun (WGS) entry which is preliminary data.</text>
</comment>
<name>A0A9X1W0T7_9BURK</name>
<evidence type="ECO:0000313" key="9">
    <source>
        <dbReference type="Proteomes" id="UP001139447"/>
    </source>
</evidence>
<dbReference type="InterPro" id="IPR050482">
    <property type="entry name" value="Sensor_HK_TwoCompSys"/>
</dbReference>
<dbReference type="GO" id="GO:0000160">
    <property type="term" value="P:phosphorelay signal transduction system"/>
    <property type="evidence" value="ECO:0007669"/>
    <property type="project" value="UniProtKB-KW"/>
</dbReference>
<keyword evidence="5" id="KW-0902">Two-component regulatory system</keyword>
<keyword evidence="9" id="KW-1185">Reference proteome</keyword>
<feature type="transmembrane region" description="Helical" evidence="6">
    <location>
        <begin position="395"/>
        <end position="415"/>
    </location>
</feature>
<dbReference type="PROSITE" id="PS50109">
    <property type="entry name" value="HIS_KIN"/>
    <property type="match status" value="1"/>
</dbReference>
<feature type="transmembrane region" description="Helical" evidence="6">
    <location>
        <begin position="368"/>
        <end position="389"/>
    </location>
</feature>
<dbReference type="Proteomes" id="UP001139447">
    <property type="component" value="Unassembled WGS sequence"/>
</dbReference>
<evidence type="ECO:0000256" key="1">
    <source>
        <dbReference type="ARBA" id="ARBA00000085"/>
    </source>
</evidence>
<dbReference type="RefSeq" id="WP_243309182.1">
    <property type="nucleotide sequence ID" value="NZ_JALGBI010000003.1"/>
</dbReference>
<evidence type="ECO:0000256" key="3">
    <source>
        <dbReference type="ARBA" id="ARBA00022679"/>
    </source>
</evidence>
<gene>
    <name evidence="8" type="ORF">MMF98_20505</name>
</gene>
<feature type="transmembrane region" description="Helical" evidence="6">
    <location>
        <begin position="302"/>
        <end position="324"/>
    </location>
</feature>
<accession>A0A9X1W0T7</accession>
<dbReference type="GO" id="GO:0004673">
    <property type="term" value="F:protein histidine kinase activity"/>
    <property type="evidence" value="ECO:0007669"/>
    <property type="project" value="UniProtKB-EC"/>
</dbReference>
<dbReference type="SUPFAM" id="SSF55874">
    <property type="entry name" value="ATPase domain of HSP90 chaperone/DNA topoisomerase II/histidine kinase"/>
    <property type="match status" value="1"/>
</dbReference>
<protein>
    <recommendedName>
        <fullName evidence="2">histidine kinase</fullName>
        <ecNumber evidence="2">2.7.13.3</ecNumber>
    </recommendedName>
</protein>
<feature type="transmembrane region" description="Helical" evidence="6">
    <location>
        <begin position="151"/>
        <end position="171"/>
    </location>
</feature>
<comment type="catalytic activity">
    <reaction evidence="1">
        <text>ATP + protein L-histidine = ADP + protein N-phospho-L-histidine.</text>
        <dbReference type="EC" id="2.7.13.3"/>
    </reaction>
</comment>
<evidence type="ECO:0000259" key="7">
    <source>
        <dbReference type="PROSITE" id="PS50109"/>
    </source>
</evidence>
<dbReference type="InterPro" id="IPR036890">
    <property type="entry name" value="HATPase_C_sf"/>
</dbReference>
<evidence type="ECO:0000256" key="2">
    <source>
        <dbReference type="ARBA" id="ARBA00012438"/>
    </source>
</evidence>